<dbReference type="Proteomes" id="UP000241022">
    <property type="component" value="Unassembled WGS sequence"/>
</dbReference>
<dbReference type="InterPro" id="IPR026870">
    <property type="entry name" value="Zinc_ribbon_dom"/>
</dbReference>
<reference evidence="4 6" key="3">
    <citation type="submission" date="2018-04" db="EMBL/GenBank/DDBJ databases">
        <title>Transcriptomics of ammonia oxidizing archaea.</title>
        <authorList>
            <person name="Carini P."/>
        </authorList>
    </citation>
    <scope>NUCLEOTIDE SEQUENCE [LARGE SCALE GENOMIC DNA]</scope>
    <source>
        <strain evidence="4 6">U25</strain>
    </source>
</reference>
<dbReference type="Proteomes" id="UP000030944">
    <property type="component" value="Chromosome"/>
</dbReference>
<reference evidence="3 5" key="1">
    <citation type="journal article" date="2015" name="Proc. Natl. Acad. Sci. U.S.A.">
        <title>Genomic and proteomic characterization of "Candidatus Nitrosopelagicus brevis": An ammonia-oxidizing archaeon from the open ocean.</title>
        <authorList>
            <person name="Santoro A.E."/>
            <person name="Dupont C.L."/>
            <person name="Richter R.A."/>
            <person name="Craig M.T."/>
            <person name="Carini P."/>
            <person name="McIlvin M.R."/>
            <person name="Yang Y."/>
            <person name="Orsi W.D."/>
            <person name="Moran D.M."/>
            <person name="Saito M.A."/>
        </authorList>
    </citation>
    <scope>NUCLEOTIDE SEQUENCE [LARGE SCALE GENOMIC DNA]</scope>
    <source>
        <strain evidence="3">CN25</strain>
        <strain evidence="5">V2</strain>
    </source>
</reference>
<evidence type="ECO:0000313" key="6">
    <source>
        <dbReference type="Proteomes" id="UP000241022"/>
    </source>
</evidence>
<organism evidence="3 5">
    <name type="scientific">Candidatus Nitrosopelagicus brevis</name>
    <dbReference type="NCBI Taxonomy" id="1410606"/>
    <lineage>
        <taxon>Archaea</taxon>
        <taxon>Nitrososphaerota</taxon>
    </lineage>
</organism>
<feature type="region of interest" description="Disordered" evidence="1">
    <location>
        <begin position="79"/>
        <end position="161"/>
    </location>
</feature>
<evidence type="ECO:0000313" key="3">
    <source>
        <dbReference type="EMBL" id="AJA92345.1"/>
    </source>
</evidence>
<proteinExistence type="predicted"/>
<keyword evidence="6" id="KW-1185">Reference proteome</keyword>
<name>A0A0A7V6N6_9ARCH</name>
<dbReference type="STRING" id="1410606.T478_1244"/>
<gene>
    <name evidence="4" type="ORF">A7X95_04040</name>
    <name evidence="3" type="ORF">T478_1244</name>
</gene>
<accession>A0A0A7V6N6</accession>
<dbReference type="OrthoDB" id="12019at2157"/>
<dbReference type="HOGENOM" id="CLU_1536587_0_0_2"/>
<dbReference type="GeneID" id="24817124"/>
<evidence type="ECO:0000256" key="1">
    <source>
        <dbReference type="SAM" id="MobiDB-lite"/>
    </source>
</evidence>
<dbReference type="Pfam" id="PF13240">
    <property type="entry name" value="Zn_Ribbon_1"/>
    <property type="match status" value="1"/>
</dbReference>
<dbReference type="EMBL" id="CP007026">
    <property type="protein sequence ID" value="AJA92345.1"/>
    <property type="molecule type" value="Genomic_DNA"/>
</dbReference>
<dbReference type="EMBL" id="LXWN01000001">
    <property type="protein sequence ID" value="PTL88418.1"/>
    <property type="molecule type" value="Genomic_DNA"/>
</dbReference>
<dbReference type="AlphaFoldDB" id="A0A0A7V6N6"/>
<feature type="domain" description="Zinc-ribbon" evidence="2">
    <location>
        <begin position="161"/>
        <end position="181"/>
    </location>
</feature>
<reference evidence="4" key="2">
    <citation type="submission" date="2016-05" db="EMBL/GenBank/DDBJ databases">
        <authorList>
            <person name="Lavstsen T."/>
            <person name="Jespersen J.S."/>
        </authorList>
    </citation>
    <scope>NUCLEOTIDE SEQUENCE [LARGE SCALE GENOMIC DNA]</scope>
    <source>
        <strain evidence="4">U25</strain>
    </source>
</reference>
<protein>
    <submittedName>
        <fullName evidence="3">Zinc-ribbon domain protein</fullName>
    </submittedName>
</protein>
<dbReference type="KEGG" id="nbv:T478_1244"/>
<evidence type="ECO:0000313" key="4">
    <source>
        <dbReference type="EMBL" id="PTL88418.1"/>
    </source>
</evidence>
<evidence type="ECO:0000259" key="2">
    <source>
        <dbReference type="Pfam" id="PF13240"/>
    </source>
</evidence>
<evidence type="ECO:0000313" key="5">
    <source>
        <dbReference type="Proteomes" id="UP000030944"/>
    </source>
</evidence>
<sequence>MSLGEIDTYNLTFDKLQALFTDTQGYYESFLDANNLYKSGQMSDKEFFQKLGDYTASYSALLFLGVNSLMELKKALDQVSRGGGGTGATHSPGLMPGMGQPGMGQPGVMPSAPPRGSAQNPVGGPPSVMGAPPSASSFNEPGTLPTPDPRLLPPKQSGGNCTSCGAELRPGAKFCTKCGSKQ</sequence>
<dbReference type="RefSeq" id="WP_048106066.1">
    <property type="nucleotide sequence ID" value="NZ_CP007026.1"/>
</dbReference>